<dbReference type="PANTHER" id="PTHR36206:SF12">
    <property type="entry name" value="ASPERCRYPTIN BIOSYNTHESIS CLUSTER-SPECIFIC TRANSCRIPTION REGULATOR ATNN-RELATED"/>
    <property type="match status" value="1"/>
</dbReference>
<dbReference type="PANTHER" id="PTHR36206">
    <property type="entry name" value="ASPERCRYPTIN BIOSYNTHESIS CLUSTER-SPECIFIC TRANSCRIPTION REGULATOR ATNN-RELATED"/>
    <property type="match status" value="1"/>
</dbReference>
<dbReference type="AlphaFoldDB" id="A0A395NHQ2"/>
<name>A0A395NHQ2_TRIAR</name>
<keyword evidence="8" id="KW-1185">Reference proteome</keyword>
<dbReference type="GO" id="GO:0003677">
    <property type="term" value="F:DNA binding"/>
    <property type="evidence" value="ECO:0007669"/>
    <property type="project" value="UniProtKB-KW"/>
</dbReference>
<dbReference type="OrthoDB" id="3172332at2759"/>
<gene>
    <name evidence="7" type="ORF">TARUN_6806</name>
</gene>
<evidence type="ECO:0000256" key="2">
    <source>
        <dbReference type="ARBA" id="ARBA00022833"/>
    </source>
</evidence>
<keyword evidence="5" id="KW-0804">Transcription</keyword>
<accession>A0A395NHQ2</accession>
<evidence type="ECO:0000256" key="5">
    <source>
        <dbReference type="ARBA" id="ARBA00023163"/>
    </source>
</evidence>
<evidence type="ECO:0000256" key="1">
    <source>
        <dbReference type="ARBA" id="ARBA00022723"/>
    </source>
</evidence>
<dbReference type="Proteomes" id="UP000266272">
    <property type="component" value="Unassembled WGS sequence"/>
</dbReference>
<sequence>MSPSIPSFQSKNPPVIFPNPKYVEYLARHFTIKPVPAMDASNGTGISYEPEARATLSTLCATSEPAVHHALASLNALRRAFDEQCGHLFPSSKLHCHSSTPGVQYGIQEYVLAIRSLLAKISDKNYNASSIRSALLCCQIFMSIELALDDFSSATQHFIRGLRIMHECLTRPYLSKDGSVIAAQCVDMPAVDVFTIKLFLTPCPSGLTDDFLPLSDVEPRMNRVLFTERAAVVQANMRLATLGRFTLQLLKGVSQLSPTSSSPNLVKDRSTILEQLQAWKENFATIEKSRVCQINSQARLGTTFSIFFNLVLQVVATLATRPPGSEVKNMKPVFDELLAVAHKLKQLKKEVN</sequence>
<comment type="caution">
    <text evidence="7">The sequence shown here is derived from an EMBL/GenBank/DDBJ whole genome shotgun (WGS) entry which is preliminary data.</text>
</comment>
<dbReference type="STRING" id="490622.A0A395NHQ2"/>
<evidence type="ECO:0000313" key="7">
    <source>
        <dbReference type="EMBL" id="RFU75441.1"/>
    </source>
</evidence>
<evidence type="ECO:0000313" key="8">
    <source>
        <dbReference type="Proteomes" id="UP000266272"/>
    </source>
</evidence>
<proteinExistence type="predicted"/>
<keyword evidence="6" id="KW-0539">Nucleus</keyword>
<dbReference type="GO" id="GO:0046872">
    <property type="term" value="F:metal ion binding"/>
    <property type="evidence" value="ECO:0007669"/>
    <property type="project" value="UniProtKB-KW"/>
</dbReference>
<keyword evidence="1" id="KW-0479">Metal-binding</keyword>
<organism evidence="7 8">
    <name type="scientific">Trichoderma arundinaceum</name>
    <dbReference type="NCBI Taxonomy" id="490622"/>
    <lineage>
        <taxon>Eukaryota</taxon>
        <taxon>Fungi</taxon>
        <taxon>Dikarya</taxon>
        <taxon>Ascomycota</taxon>
        <taxon>Pezizomycotina</taxon>
        <taxon>Sordariomycetes</taxon>
        <taxon>Hypocreomycetidae</taxon>
        <taxon>Hypocreales</taxon>
        <taxon>Hypocreaceae</taxon>
        <taxon>Trichoderma</taxon>
    </lineage>
</organism>
<keyword evidence="4 7" id="KW-0238">DNA-binding</keyword>
<protein>
    <submittedName>
        <fullName evidence="7">Zn2 cys6 dna-binding</fullName>
    </submittedName>
</protein>
<dbReference type="EMBL" id="PXOA01000436">
    <property type="protein sequence ID" value="RFU75441.1"/>
    <property type="molecule type" value="Genomic_DNA"/>
</dbReference>
<keyword evidence="3" id="KW-0805">Transcription regulation</keyword>
<reference evidence="7 8" key="1">
    <citation type="journal article" date="2018" name="PLoS Pathog.">
        <title>Evolution of structural diversity of trichothecenes, a family of toxins produced by plant pathogenic and entomopathogenic fungi.</title>
        <authorList>
            <person name="Proctor R.H."/>
            <person name="McCormick S.P."/>
            <person name="Kim H.S."/>
            <person name="Cardoza R.E."/>
            <person name="Stanley A.M."/>
            <person name="Lindo L."/>
            <person name="Kelly A."/>
            <person name="Brown D.W."/>
            <person name="Lee T."/>
            <person name="Vaughan M.M."/>
            <person name="Alexander N.J."/>
            <person name="Busman M."/>
            <person name="Gutierrez S."/>
        </authorList>
    </citation>
    <scope>NUCLEOTIDE SEQUENCE [LARGE SCALE GENOMIC DNA]</scope>
    <source>
        <strain evidence="7 8">IBT 40837</strain>
    </source>
</reference>
<dbReference type="InterPro" id="IPR052360">
    <property type="entry name" value="Transcr_Regulatory_Proteins"/>
</dbReference>
<evidence type="ECO:0000256" key="4">
    <source>
        <dbReference type="ARBA" id="ARBA00023125"/>
    </source>
</evidence>
<evidence type="ECO:0000256" key="3">
    <source>
        <dbReference type="ARBA" id="ARBA00023015"/>
    </source>
</evidence>
<keyword evidence="2" id="KW-0862">Zinc</keyword>
<evidence type="ECO:0000256" key="6">
    <source>
        <dbReference type="ARBA" id="ARBA00023242"/>
    </source>
</evidence>